<dbReference type="InterPro" id="IPR014030">
    <property type="entry name" value="Ketoacyl_synth_N"/>
</dbReference>
<proteinExistence type="predicted"/>
<keyword evidence="6" id="KW-1185">Reference proteome</keyword>
<gene>
    <name evidence="5" type="ORF">CMUS01_12916</name>
</gene>
<dbReference type="SUPFAM" id="SSF53901">
    <property type="entry name" value="Thiolase-like"/>
    <property type="match status" value="1"/>
</dbReference>
<dbReference type="Proteomes" id="UP000639643">
    <property type="component" value="Unassembled WGS sequence"/>
</dbReference>
<sequence length="175" mass="19063">MAQGKIVLGQDTDHPVTNGNLNGTRIVAGDTGTGSSFETLTDDPACIVGMSCRLPGHIRSPSGLWDFIVNKMTAMTPVHPQRFNVKGFHHARAAGKAGTIAMDGGYFLQEDVRQFDNQFFGINNLEATYMDPQQRKLLEVVYECLEGAGVTREQVSGTNTGVYVANFTSDFQVMQ</sequence>
<dbReference type="SMART" id="SM00825">
    <property type="entry name" value="PKS_KS"/>
    <property type="match status" value="1"/>
</dbReference>
<dbReference type="PROSITE" id="PS52004">
    <property type="entry name" value="KS3_2"/>
    <property type="match status" value="1"/>
</dbReference>
<accession>A0A8H6MXY7</accession>
<feature type="region of interest" description="Disordered" evidence="3">
    <location>
        <begin position="1"/>
        <end position="22"/>
    </location>
</feature>
<feature type="non-terminal residue" evidence="5">
    <location>
        <position position="175"/>
    </location>
</feature>
<dbReference type="InterPro" id="IPR016039">
    <property type="entry name" value="Thiolase-like"/>
</dbReference>
<dbReference type="Gene3D" id="3.40.47.10">
    <property type="match status" value="1"/>
</dbReference>
<dbReference type="InterPro" id="IPR050091">
    <property type="entry name" value="PKS_NRPS_Biosynth_Enz"/>
</dbReference>
<evidence type="ECO:0000313" key="5">
    <source>
        <dbReference type="EMBL" id="KAF6813137.1"/>
    </source>
</evidence>
<dbReference type="Pfam" id="PF00109">
    <property type="entry name" value="ketoacyl-synt"/>
    <property type="match status" value="1"/>
</dbReference>
<evidence type="ECO:0000259" key="4">
    <source>
        <dbReference type="PROSITE" id="PS52004"/>
    </source>
</evidence>
<keyword evidence="1" id="KW-0596">Phosphopantetheine</keyword>
<feature type="domain" description="Ketosynthase family 3 (KS3)" evidence="4">
    <location>
        <begin position="42"/>
        <end position="175"/>
    </location>
</feature>
<organism evidence="5 6">
    <name type="scientific">Colletotrichum musicola</name>
    <dbReference type="NCBI Taxonomy" id="2175873"/>
    <lineage>
        <taxon>Eukaryota</taxon>
        <taxon>Fungi</taxon>
        <taxon>Dikarya</taxon>
        <taxon>Ascomycota</taxon>
        <taxon>Pezizomycotina</taxon>
        <taxon>Sordariomycetes</taxon>
        <taxon>Hypocreomycetidae</taxon>
        <taxon>Glomerellales</taxon>
        <taxon>Glomerellaceae</taxon>
        <taxon>Colletotrichum</taxon>
        <taxon>Colletotrichum orchidearum species complex</taxon>
    </lineage>
</organism>
<dbReference type="OrthoDB" id="4845845at2759"/>
<evidence type="ECO:0000256" key="1">
    <source>
        <dbReference type="ARBA" id="ARBA00022450"/>
    </source>
</evidence>
<dbReference type="PANTHER" id="PTHR43775">
    <property type="entry name" value="FATTY ACID SYNTHASE"/>
    <property type="match status" value="1"/>
</dbReference>
<dbReference type="EMBL" id="WIGM01000767">
    <property type="protein sequence ID" value="KAF6813137.1"/>
    <property type="molecule type" value="Genomic_DNA"/>
</dbReference>
<dbReference type="GO" id="GO:0004312">
    <property type="term" value="F:fatty acid synthase activity"/>
    <property type="evidence" value="ECO:0007669"/>
    <property type="project" value="TreeGrafter"/>
</dbReference>
<dbReference type="GO" id="GO:0006633">
    <property type="term" value="P:fatty acid biosynthetic process"/>
    <property type="evidence" value="ECO:0007669"/>
    <property type="project" value="TreeGrafter"/>
</dbReference>
<dbReference type="GO" id="GO:0044550">
    <property type="term" value="P:secondary metabolite biosynthetic process"/>
    <property type="evidence" value="ECO:0007669"/>
    <property type="project" value="TreeGrafter"/>
</dbReference>
<reference evidence="5" key="1">
    <citation type="journal article" date="2020" name="Phytopathology">
        <title>Genome Sequence Resources of Colletotrichum truncatum, C. plurivorum, C. musicola, and C. sojae: Four Species Pathogenic to Soybean (Glycine max).</title>
        <authorList>
            <person name="Rogerio F."/>
            <person name="Boufleur T.R."/>
            <person name="Ciampi-Guillardi M."/>
            <person name="Sukno S.A."/>
            <person name="Thon M.R."/>
            <person name="Massola Junior N.S."/>
            <person name="Baroncelli R."/>
        </authorList>
    </citation>
    <scope>NUCLEOTIDE SEQUENCE</scope>
    <source>
        <strain evidence="5">LFN0074</strain>
    </source>
</reference>
<protein>
    <submittedName>
        <fullName evidence="5">Polyketide synthase-nonribosomal peptide synthetase 3</fullName>
    </submittedName>
</protein>
<name>A0A8H6MXY7_9PEZI</name>
<evidence type="ECO:0000313" key="6">
    <source>
        <dbReference type="Proteomes" id="UP000639643"/>
    </source>
</evidence>
<keyword evidence="2" id="KW-0597">Phosphoprotein</keyword>
<dbReference type="PANTHER" id="PTHR43775:SF50">
    <property type="entry name" value="HIGHLY REDUCING POLYKETIDE SYNTHASE SRDA"/>
    <property type="match status" value="1"/>
</dbReference>
<dbReference type="InterPro" id="IPR020841">
    <property type="entry name" value="PKS_Beta-ketoAc_synthase_dom"/>
</dbReference>
<comment type="caution">
    <text evidence="5">The sequence shown here is derived from an EMBL/GenBank/DDBJ whole genome shotgun (WGS) entry which is preliminary data.</text>
</comment>
<dbReference type="AlphaFoldDB" id="A0A8H6MXY7"/>
<evidence type="ECO:0000256" key="2">
    <source>
        <dbReference type="ARBA" id="ARBA00022553"/>
    </source>
</evidence>
<evidence type="ECO:0000256" key="3">
    <source>
        <dbReference type="SAM" id="MobiDB-lite"/>
    </source>
</evidence>